<dbReference type="InterPro" id="IPR000182">
    <property type="entry name" value="GNAT_dom"/>
</dbReference>
<keyword evidence="2" id="KW-1133">Transmembrane helix</keyword>
<dbReference type="Gene3D" id="3.40.630.30">
    <property type="match status" value="1"/>
</dbReference>
<name>A0A4X2JP22_VOMUR</name>
<evidence type="ECO:0000313" key="4">
    <source>
        <dbReference type="Ensembl" id="ENSVURP00010000899.1"/>
    </source>
</evidence>
<dbReference type="Ensembl" id="ENSVURT00010001041.1">
    <property type="protein sequence ID" value="ENSVURP00010000899.1"/>
    <property type="gene ID" value="ENSVURG00010000785.1"/>
</dbReference>
<feature type="domain" description="N-acetyltransferase" evidence="3">
    <location>
        <begin position="72"/>
        <end position="232"/>
    </location>
</feature>
<dbReference type="InterPro" id="IPR016181">
    <property type="entry name" value="Acyl_CoA_acyltransferase"/>
</dbReference>
<evidence type="ECO:0000313" key="5">
    <source>
        <dbReference type="Proteomes" id="UP000314987"/>
    </source>
</evidence>
<reference evidence="4" key="3">
    <citation type="submission" date="2025-09" db="UniProtKB">
        <authorList>
            <consortium name="Ensembl"/>
        </authorList>
    </citation>
    <scope>IDENTIFICATION</scope>
</reference>
<dbReference type="OMA" id="FRKTHEY"/>
<keyword evidence="2" id="KW-0812">Transmembrane</keyword>
<dbReference type="InterPro" id="IPR050769">
    <property type="entry name" value="NAT_camello-type"/>
</dbReference>
<feature type="transmembrane region" description="Helical" evidence="2">
    <location>
        <begin position="54"/>
        <end position="82"/>
    </location>
</feature>
<dbReference type="GeneTree" id="ENSGT00950000182932"/>
<dbReference type="Pfam" id="PF00583">
    <property type="entry name" value="Acetyltransf_1"/>
    <property type="match status" value="1"/>
</dbReference>
<reference evidence="4" key="2">
    <citation type="submission" date="2025-08" db="UniProtKB">
        <authorList>
            <consortium name="Ensembl"/>
        </authorList>
    </citation>
    <scope>IDENTIFICATION</scope>
</reference>
<dbReference type="CDD" id="cd04301">
    <property type="entry name" value="NAT_SF"/>
    <property type="match status" value="1"/>
</dbReference>
<proteinExistence type="predicted"/>
<dbReference type="Proteomes" id="UP000314987">
    <property type="component" value="Unassembled WGS sequence"/>
</dbReference>
<evidence type="ECO:0000259" key="3">
    <source>
        <dbReference type="PROSITE" id="PS51186"/>
    </source>
</evidence>
<keyword evidence="5" id="KW-1185">Reference proteome</keyword>
<dbReference type="STRING" id="29139.ENSVURP00010000899"/>
<keyword evidence="2" id="KW-0472">Membrane</keyword>
<accession>A0A4X2JP22</accession>
<dbReference type="GO" id="GO:0008080">
    <property type="term" value="F:N-acetyltransferase activity"/>
    <property type="evidence" value="ECO:0007669"/>
    <property type="project" value="InterPro"/>
</dbReference>
<keyword evidence="1" id="KW-0808">Transferase</keyword>
<evidence type="ECO:0000256" key="1">
    <source>
        <dbReference type="ARBA" id="ARBA00022679"/>
    </source>
</evidence>
<protein>
    <recommendedName>
        <fullName evidence="3">N-acetyltransferase domain-containing protein</fullName>
    </recommendedName>
</protein>
<dbReference type="SUPFAM" id="SSF55729">
    <property type="entry name" value="Acyl-CoA N-acyltransferases (Nat)"/>
    <property type="match status" value="1"/>
</dbReference>
<dbReference type="PROSITE" id="PS51186">
    <property type="entry name" value="GNAT"/>
    <property type="match status" value="1"/>
</dbReference>
<dbReference type="AlphaFoldDB" id="A0A4X2JP22"/>
<evidence type="ECO:0000256" key="2">
    <source>
        <dbReference type="SAM" id="Phobius"/>
    </source>
</evidence>
<organism evidence="4 5">
    <name type="scientific">Vombatus ursinus</name>
    <name type="common">Common wombat</name>
    <dbReference type="NCBI Taxonomy" id="29139"/>
    <lineage>
        <taxon>Eukaryota</taxon>
        <taxon>Metazoa</taxon>
        <taxon>Chordata</taxon>
        <taxon>Craniata</taxon>
        <taxon>Vertebrata</taxon>
        <taxon>Euteleostomi</taxon>
        <taxon>Mammalia</taxon>
        <taxon>Metatheria</taxon>
        <taxon>Diprotodontia</taxon>
        <taxon>Vombatidae</taxon>
        <taxon>Vombatus</taxon>
    </lineage>
</organism>
<dbReference type="PANTHER" id="PTHR13947">
    <property type="entry name" value="GNAT FAMILY N-ACETYLTRANSFERASE"/>
    <property type="match status" value="1"/>
</dbReference>
<dbReference type="PANTHER" id="PTHR13947:SF48">
    <property type="entry name" value="N-ACETYLTRANSFERASE 8-RELATED"/>
    <property type="match status" value="1"/>
</dbReference>
<reference evidence="5" key="1">
    <citation type="submission" date="2018-12" db="EMBL/GenBank/DDBJ databases">
        <authorList>
            <person name="Yazar S."/>
        </authorList>
    </citation>
    <scope>NUCLEOTIDE SEQUENCE [LARGE SCALE GENOMIC DNA]</scope>
</reference>
<sequence>MPPFTLTETETSMAPYHIRRYQDRDWEPVRELFSQGLLGNMPSDFWPLLKKPRIYLVLLGVPFALFLGSGSLVLCLLSLLGLLAGHWLTFRHCVIQYIDNSLHDDLLDIQKSYLSGRGSSFWVAESEYQVVGIVGARQAQRPIGQGNYQELLRLSVKRTYRGKGMARTLIQTVLQFARDEGYDGVVLETSITNHPARRLYESLGFWKYHESGYYLNWWLGFFSVWHYQCDFSSQK</sequence>